<gene>
    <name evidence="2" type="ORF">DGYR_LOCUS13049</name>
</gene>
<feature type="chain" id="PRO_5029584045" evidence="1">
    <location>
        <begin position="17"/>
        <end position="1059"/>
    </location>
</feature>
<dbReference type="EMBL" id="CAJFCJ010000028">
    <property type="protein sequence ID" value="CAD5125711.1"/>
    <property type="molecule type" value="Genomic_DNA"/>
</dbReference>
<sequence>MKILFILILNFRSSLQFNTNGAFVNVASVDAGATCLSVSPGVKTINGFTYSCTHALKPIWRDPNPLLFNCSSMCHTSFFDISFKTSYDLQLICFRQGYGNTYIGQSKAIKKVDVQCNGQTRQLDLEDDYEYRCHLINFVHCNKIRIYVKELTIVGSVNDIGFNEVGVWAHNPEITSFPAEEYGRNYLDSCLSIIPSPKCNNIIKYGPTDDDVNCPLPSCPVDGLEFNVTLTEAIRPDQICAKNVVDRQYNFWLITWSSGYTQSINLDSSPHNVKCLNYNGSDIERWVKFTPEAVSGVEIPQIWTIDWIAVIKSERNSLSIKAREDEYKLYKARPANWNITKFSLRSHSNCNGFYIILYEKLAPIMTLTMEKLTAPRYILSVNGDEETSENSYLSCNKWVNFYIDWSDEVRFGILSDDLENETEILSIDKDGPFLPESLAIKTINKLNIFEIRFLDWFEAADLDKDFTVEANSPSSCLMKKHFENLIDRNMASCISFNNWVKMTVKHNNLPSDRETVKVKITVKDLPDACDIDRQNQNNIVVLVRTSSNFLSICKLNSQTGADGAFKNFASLENNAICNTSKAEFEEFNFTYECKNSLSPIWQQPSSFVIKCGLEESCTFVNITVTFARKYDIQQICFRQGFTRNSNTTSFIEKIRVTFKEEDTPKNLFLNLQKDYDYRCHVVHLKDQSSLVFSPERYYEPDPFEFALGEIGVWGYTSENGEKMSQVYGSNLITKCTDISTEDKKDCNQIQNYSFDYWLSSKLSNFKFCIINPITAMGNIQIKVAKILWSNGDKQLLQIERNSDYKINCFDKELENIEWFKLTVKEVWSEDQDKVGIVFIGMFNNGHLLEINNETAVLNTYNGLSNSGSLSPKYLEWEKFFVKWNSESIQFGRLFDKQETLLSINSTGNKLDPNKVRFGSESTTLAHEIQIFNWFSELAYMYDKDETTCTKFDKSNYFLIKLKPKNFNKKFLQVIVTFNDSTSERNLLDDSNNYLTIYLTDITNPKLKMICSGTWTSESAEATKCKYICECQNDLCNDVYIVLFGSGNGQPEEICEITLI</sequence>
<accession>A0A7I8WCC4</accession>
<organism evidence="2 3">
    <name type="scientific">Dimorphilus gyrociliatus</name>
    <dbReference type="NCBI Taxonomy" id="2664684"/>
    <lineage>
        <taxon>Eukaryota</taxon>
        <taxon>Metazoa</taxon>
        <taxon>Spiralia</taxon>
        <taxon>Lophotrochozoa</taxon>
        <taxon>Annelida</taxon>
        <taxon>Polychaeta</taxon>
        <taxon>Polychaeta incertae sedis</taxon>
        <taxon>Dinophilidae</taxon>
        <taxon>Dimorphilus</taxon>
    </lineage>
</organism>
<reference evidence="2 3" key="1">
    <citation type="submission" date="2020-08" db="EMBL/GenBank/DDBJ databases">
        <authorList>
            <person name="Hejnol A."/>
        </authorList>
    </citation>
    <scope>NUCLEOTIDE SEQUENCE [LARGE SCALE GENOMIC DNA]</scope>
</reference>
<feature type="signal peptide" evidence="1">
    <location>
        <begin position="1"/>
        <end position="16"/>
    </location>
</feature>
<dbReference type="Proteomes" id="UP000549394">
    <property type="component" value="Unassembled WGS sequence"/>
</dbReference>
<dbReference type="AlphaFoldDB" id="A0A7I8WCC4"/>
<keyword evidence="3" id="KW-1185">Reference proteome</keyword>
<comment type="caution">
    <text evidence="2">The sequence shown here is derived from an EMBL/GenBank/DDBJ whole genome shotgun (WGS) entry which is preliminary data.</text>
</comment>
<keyword evidence="1" id="KW-0732">Signal</keyword>
<protein>
    <submittedName>
        <fullName evidence="2">DgyrCDS13917</fullName>
    </submittedName>
</protein>
<evidence type="ECO:0000256" key="1">
    <source>
        <dbReference type="SAM" id="SignalP"/>
    </source>
</evidence>
<evidence type="ECO:0000313" key="2">
    <source>
        <dbReference type="EMBL" id="CAD5125711.1"/>
    </source>
</evidence>
<proteinExistence type="predicted"/>
<name>A0A7I8WCC4_9ANNE</name>
<evidence type="ECO:0000313" key="3">
    <source>
        <dbReference type="Proteomes" id="UP000549394"/>
    </source>
</evidence>